<dbReference type="GO" id="GO:0008270">
    <property type="term" value="F:zinc ion binding"/>
    <property type="evidence" value="ECO:0007669"/>
    <property type="project" value="UniProtKB-KW"/>
</dbReference>
<dbReference type="SUPFAM" id="SSF49599">
    <property type="entry name" value="TRAF domain-like"/>
    <property type="match status" value="1"/>
</dbReference>
<evidence type="ECO:0000256" key="6">
    <source>
        <dbReference type="ARBA" id="ARBA00022771"/>
    </source>
</evidence>
<evidence type="ECO:0000256" key="9">
    <source>
        <dbReference type="PROSITE-ProRule" id="PRU00455"/>
    </source>
</evidence>
<evidence type="ECO:0000256" key="4">
    <source>
        <dbReference type="ARBA" id="ARBA00022679"/>
    </source>
</evidence>
<dbReference type="PROSITE" id="PS51081">
    <property type="entry name" value="ZF_SIAH"/>
    <property type="match status" value="1"/>
</dbReference>
<dbReference type="Pfam" id="PF03145">
    <property type="entry name" value="Sina_TRAF"/>
    <property type="match status" value="1"/>
</dbReference>
<dbReference type="Gene3D" id="2.60.210.10">
    <property type="entry name" value="Apoptosis, Tumor Necrosis Factor Receptor Associated Protein 2, Chain A"/>
    <property type="match status" value="1"/>
</dbReference>
<dbReference type="GO" id="GO:0043161">
    <property type="term" value="P:proteasome-mediated ubiquitin-dependent protein catabolic process"/>
    <property type="evidence" value="ECO:0007669"/>
    <property type="project" value="TreeGrafter"/>
</dbReference>
<dbReference type="Proteomes" id="UP000502823">
    <property type="component" value="Unassembled WGS sequence"/>
</dbReference>
<evidence type="ECO:0000313" key="12">
    <source>
        <dbReference type="EMBL" id="GFG35078.1"/>
    </source>
</evidence>
<gene>
    <name evidence="12" type="ORF">Cfor_05086</name>
</gene>
<dbReference type="GO" id="GO:0031624">
    <property type="term" value="F:ubiquitin conjugating enzyme binding"/>
    <property type="evidence" value="ECO:0007669"/>
    <property type="project" value="TreeGrafter"/>
</dbReference>
<keyword evidence="5 10" id="KW-0479">Metal-binding</keyword>
<dbReference type="InterPro" id="IPR013010">
    <property type="entry name" value="Znf_SIAH"/>
</dbReference>
<keyword evidence="6 9" id="KW-0863">Zinc-finger</keyword>
<dbReference type="EC" id="2.3.2.27" evidence="10"/>
<sequence length="250" mass="28155">MDGLSHALHQTLLSDLLCPGCMEYMVPPIQLCKNGHSICSKCSQNAYFCPTCGAEPSNTRNVHLENIVRGQKYPCANRPSGCLDLFSIEQIAEHQAVCSYGPVECPLKKLNVECPWKGVKSDLEEHAKAVHPEYFVRSSTHTSPWLDDDRQLVLCFGEVFLYNQRIRDGTFHCVVQLIGPRSQASKYKCEFQLRAANGIEQISKTFTVRSYEEDSETSFSSGKCSRLHDVVVTNFAVEHWLDMTVTISKE</sequence>
<keyword evidence="13" id="KW-1185">Reference proteome</keyword>
<accession>A0A6L2PWW6</accession>
<reference evidence="13" key="1">
    <citation type="submission" date="2020-01" db="EMBL/GenBank/DDBJ databases">
        <title>Draft genome sequence of the Termite Coptotermes fromosanus.</title>
        <authorList>
            <person name="Itakura S."/>
            <person name="Yosikawa Y."/>
            <person name="Umezawa K."/>
        </authorList>
    </citation>
    <scope>NUCLEOTIDE SEQUENCE [LARGE SCALE GENOMIC DNA]</scope>
</reference>
<dbReference type="InterPro" id="IPR004162">
    <property type="entry name" value="SINA-like_animal"/>
</dbReference>
<dbReference type="EMBL" id="BLKM01011979">
    <property type="protein sequence ID" value="GFG35078.1"/>
    <property type="molecule type" value="Genomic_DNA"/>
</dbReference>
<dbReference type="InterPro" id="IPR008974">
    <property type="entry name" value="TRAF-like"/>
</dbReference>
<evidence type="ECO:0000256" key="1">
    <source>
        <dbReference type="ARBA" id="ARBA00000900"/>
    </source>
</evidence>
<evidence type="ECO:0000256" key="7">
    <source>
        <dbReference type="ARBA" id="ARBA00022786"/>
    </source>
</evidence>
<keyword evidence="4" id="KW-0808">Transferase</keyword>
<dbReference type="PANTHER" id="PTHR45877:SF2">
    <property type="entry name" value="E3 UBIQUITIN-PROTEIN LIGASE SINA-RELATED"/>
    <property type="match status" value="1"/>
</dbReference>
<evidence type="ECO:0000313" key="13">
    <source>
        <dbReference type="Proteomes" id="UP000502823"/>
    </source>
</evidence>
<dbReference type="Pfam" id="PF21362">
    <property type="entry name" value="Sina_RING"/>
    <property type="match status" value="1"/>
</dbReference>
<dbReference type="InterPro" id="IPR049548">
    <property type="entry name" value="Sina-like_RING"/>
</dbReference>
<dbReference type="AlphaFoldDB" id="A0A6L2PWW6"/>
<dbReference type="OrthoDB" id="4788989at2759"/>
<keyword evidence="8 10" id="KW-0862">Zinc</keyword>
<comment type="similarity">
    <text evidence="3 10">Belongs to the SINA (Seven in absentia) family.</text>
</comment>
<dbReference type="GO" id="GO:0061630">
    <property type="term" value="F:ubiquitin protein ligase activity"/>
    <property type="evidence" value="ECO:0007669"/>
    <property type="project" value="UniProtKB-EC"/>
</dbReference>
<dbReference type="GO" id="GO:0005737">
    <property type="term" value="C:cytoplasm"/>
    <property type="evidence" value="ECO:0007669"/>
    <property type="project" value="InterPro"/>
</dbReference>
<dbReference type="Pfam" id="PF21361">
    <property type="entry name" value="Sina_ZnF"/>
    <property type="match status" value="1"/>
</dbReference>
<protein>
    <recommendedName>
        <fullName evidence="10">E3 ubiquitin-protein ligase</fullName>
        <ecNumber evidence="10">2.3.2.27</ecNumber>
    </recommendedName>
</protein>
<comment type="domain">
    <text evidence="10">The RING-type zinc finger domain is essential for ubiquitin ligase activity.</text>
</comment>
<comment type="domain">
    <text evidence="10">The SBD domain (substrate-binding domain) mediates the interaction with substrate proteins. It is related to the TRAF family.</text>
</comment>
<evidence type="ECO:0000259" key="11">
    <source>
        <dbReference type="PROSITE" id="PS51081"/>
    </source>
</evidence>
<evidence type="ECO:0000256" key="3">
    <source>
        <dbReference type="ARBA" id="ARBA00009119"/>
    </source>
</evidence>
<dbReference type="SUPFAM" id="SSF57850">
    <property type="entry name" value="RING/U-box"/>
    <property type="match status" value="1"/>
</dbReference>
<dbReference type="PANTHER" id="PTHR45877">
    <property type="entry name" value="E3 UBIQUITIN-PROTEIN LIGASE SIAH2"/>
    <property type="match status" value="1"/>
</dbReference>
<comment type="pathway">
    <text evidence="2 10">Protein modification; protein ubiquitination.</text>
</comment>
<name>A0A6L2PWW6_COPFO</name>
<dbReference type="UniPathway" id="UPA00143"/>
<dbReference type="InterPro" id="IPR018121">
    <property type="entry name" value="7-in-absentia-prot_TRAF-dom"/>
</dbReference>
<dbReference type="Gene3D" id="3.30.40.10">
    <property type="entry name" value="Zinc/RING finger domain, C3HC4 (zinc finger)"/>
    <property type="match status" value="2"/>
</dbReference>
<comment type="function">
    <text evidence="10">E3 ubiquitin-protein ligase that mediates ubiquitination and subsequent proteasomal degradation of target proteins. E3 ubiquitin ligases accept ubiquitin from an E2 ubiquitin-conjugating enzyme in the form of a thioester and then directly transfers the ubiquitin to targeted substrates.</text>
</comment>
<dbReference type="InterPro" id="IPR013083">
    <property type="entry name" value="Znf_RING/FYVE/PHD"/>
</dbReference>
<comment type="catalytic activity">
    <reaction evidence="1 10">
        <text>S-ubiquitinyl-[E2 ubiquitin-conjugating enzyme]-L-cysteine + [acceptor protein]-L-lysine = [E2 ubiquitin-conjugating enzyme]-L-cysteine + N(6)-ubiquitinyl-[acceptor protein]-L-lysine.</text>
        <dbReference type="EC" id="2.3.2.27"/>
    </reaction>
</comment>
<keyword evidence="7 10" id="KW-0833">Ubl conjugation pathway</keyword>
<evidence type="ECO:0000256" key="2">
    <source>
        <dbReference type="ARBA" id="ARBA00004906"/>
    </source>
</evidence>
<evidence type="ECO:0000256" key="5">
    <source>
        <dbReference type="ARBA" id="ARBA00022723"/>
    </source>
</evidence>
<proteinExistence type="inferred from homology"/>
<dbReference type="InParanoid" id="A0A6L2PWW6"/>
<evidence type="ECO:0000256" key="8">
    <source>
        <dbReference type="ARBA" id="ARBA00022833"/>
    </source>
</evidence>
<comment type="caution">
    <text evidence="12">The sequence shown here is derived from an EMBL/GenBank/DDBJ whole genome shotgun (WGS) entry which is preliminary data.</text>
</comment>
<organism evidence="12 13">
    <name type="scientific">Coptotermes formosanus</name>
    <name type="common">Formosan subterranean termite</name>
    <dbReference type="NCBI Taxonomy" id="36987"/>
    <lineage>
        <taxon>Eukaryota</taxon>
        <taxon>Metazoa</taxon>
        <taxon>Ecdysozoa</taxon>
        <taxon>Arthropoda</taxon>
        <taxon>Hexapoda</taxon>
        <taxon>Insecta</taxon>
        <taxon>Pterygota</taxon>
        <taxon>Neoptera</taxon>
        <taxon>Polyneoptera</taxon>
        <taxon>Dictyoptera</taxon>
        <taxon>Blattodea</taxon>
        <taxon>Blattoidea</taxon>
        <taxon>Termitoidae</taxon>
        <taxon>Rhinotermitidae</taxon>
        <taxon>Coptotermes</taxon>
    </lineage>
</organism>
<evidence type="ECO:0000256" key="10">
    <source>
        <dbReference type="RuleBase" id="RU201113"/>
    </source>
</evidence>
<dbReference type="FunFam" id="3.30.40.10:FF:000041">
    <property type="entry name" value="E3 ubiquitin-protein ligase SINAT3"/>
    <property type="match status" value="1"/>
</dbReference>
<dbReference type="GO" id="GO:0016567">
    <property type="term" value="P:protein ubiquitination"/>
    <property type="evidence" value="ECO:0007669"/>
    <property type="project" value="UniProtKB-UniPathway"/>
</dbReference>
<feature type="domain" description="SIAH-type" evidence="11">
    <location>
        <begin position="70"/>
        <end position="132"/>
    </location>
</feature>